<evidence type="ECO:0000256" key="2">
    <source>
        <dbReference type="ARBA" id="ARBA00006810"/>
    </source>
</evidence>
<evidence type="ECO:0000256" key="7">
    <source>
        <dbReference type="ARBA" id="ARBA00022989"/>
    </source>
</evidence>
<keyword evidence="8 11" id="KW-0406">Ion transport</keyword>
<dbReference type="InterPro" id="IPR000568">
    <property type="entry name" value="ATP_synth_F0_asu"/>
</dbReference>
<evidence type="ECO:0000256" key="5">
    <source>
        <dbReference type="ARBA" id="ARBA00022692"/>
    </source>
</evidence>
<dbReference type="eggNOG" id="COG0356">
    <property type="taxonomic scope" value="Bacteria"/>
</dbReference>
<dbReference type="InterPro" id="IPR023011">
    <property type="entry name" value="ATP_synth_F0_asu_AS"/>
</dbReference>
<dbReference type="CDD" id="cd00310">
    <property type="entry name" value="ATP-synt_Fo_a_6"/>
    <property type="match status" value="1"/>
</dbReference>
<evidence type="ECO:0000256" key="3">
    <source>
        <dbReference type="ARBA" id="ARBA00022448"/>
    </source>
</evidence>
<dbReference type="PANTHER" id="PTHR42823">
    <property type="entry name" value="ATP SYNTHASE SUBUNIT A, CHLOROPLASTIC"/>
    <property type="match status" value="1"/>
</dbReference>
<dbReference type="Pfam" id="PF00119">
    <property type="entry name" value="ATP-synt_A"/>
    <property type="match status" value="1"/>
</dbReference>
<evidence type="ECO:0000256" key="12">
    <source>
        <dbReference type="RuleBase" id="RU000483"/>
    </source>
</evidence>
<protein>
    <recommendedName>
        <fullName evidence="11 12">ATP synthase subunit a</fullName>
    </recommendedName>
    <alternativeName>
        <fullName evidence="11">ATP synthase F0 sector subunit a</fullName>
    </alternativeName>
    <alternativeName>
        <fullName evidence="11">F-ATPase subunit 6</fullName>
    </alternativeName>
</protein>
<evidence type="ECO:0000256" key="11">
    <source>
        <dbReference type="HAMAP-Rule" id="MF_01393"/>
    </source>
</evidence>
<reference evidence="14" key="1">
    <citation type="submission" date="2007-10" db="EMBL/GenBank/DDBJ databases">
        <title>Complete genome of Alkaliphilus oremlandii OhILAs.</title>
        <authorList>
            <person name="Copeland A."/>
            <person name="Lucas S."/>
            <person name="Lapidus A."/>
            <person name="Barry K."/>
            <person name="Detter J.C."/>
            <person name="Glavina del Rio T."/>
            <person name="Hammon N."/>
            <person name="Israni S."/>
            <person name="Dalin E."/>
            <person name="Tice H."/>
            <person name="Pitluck S."/>
            <person name="Chain P."/>
            <person name="Malfatti S."/>
            <person name="Shin M."/>
            <person name="Vergez L."/>
            <person name="Schmutz J."/>
            <person name="Larimer F."/>
            <person name="Land M."/>
            <person name="Hauser L."/>
            <person name="Kyrpides N."/>
            <person name="Mikhailova N."/>
            <person name="Stolz J.F."/>
            <person name="Dawson A."/>
            <person name="Fisher E."/>
            <person name="Crable B."/>
            <person name="Perera E."/>
            <person name="Lisak J."/>
            <person name="Ranganathan M."/>
            <person name="Basu P."/>
            <person name="Richardson P."/>
        </authorList>
    </citation>
    <scope>NUCLEOTIDE SEQUENCE [LARGE SCALE GENOMIC DNA]</scope>
    <source>
        <strain evidence="14">OhILAs</strain>
    </source>
</reference>
<evidence type="ECO:0000256" key="6">
    <source>
        <dbReference type="ARBA" id="ARBA00022781"/>
    </source>
</evidence>
<dbReference type="PRINTS" id="PR00123">
    <property type="entry name" value="ATPASEA"/>
</dbReference>
<evidence type="ECO:0000256" key="10">
    <source>
        <dbReference type="ARBA" id="ARBA00023310"/>
    </source>
</evidence>
<dbReference type="PROSITE" id="PS00449">
    <property type="entry name" value="ATPASE_A"/>
    <property type="match status" value="1"/>
</dbReference>
<keyword evidence="14" id="KW-1185">Reference proteome</keyword>
<keyword evidence="9 11" id="KW-0472">Membrane</keyword>
<dbReference type="GO" id="GO:0042777">
    <property type="term" value="P:proton motive force-driven plasma membrane ATP synthesis"/>
    <property type="evidence" value="ECO:0007669"/>
    <property type="project" value="TreeGrafter"/>
</dbReference>
<dbReference type="Proteomes" id="UP000000269">
    <property type="component" value="Chromosome"/>
</dbReference>
<dbReference type="SUPFAM" id="SSF81336">
    <property type="entry name" value="F1F0 ATP synthase subunit A"/>
    <property type="match status" value="1"/>
</dbReference>
<evidence type="ECO:0000256" key="9">
    <source>
        <dbReference type="ARBA" id="ARBA00023136"/>
    </source>
</evidence>
<dbReference type="EMBL" id="CP000853">
    <property type="protein sequence ID" value="ABW20097.1"/>
    <property type="molecule type" value="Genomic_DNA"/>
</dbReference>
<dbReference type="Gene3D" id="1.20.120.220">
    <property type="entry name" value="ATP synthase, F0 complex, subunit A"/>
    <property type="match status" value="1"/>
</dbReference>
<accession>A8MJW5</accession>
<keyword evidence="10 11" id="KW-0066">ATP synthesis</keyword>
<dbReference type="InterPro" id="IPR045082">
    <property type="entry name" value="ATP_syn_F0_a_bact/chloroplast"/>
</dbReference>
<feature type="transmembrane region" description="Helical" evidence="11">
    <location>
        <begin position="12"/>
        <end position="39"/>
    </location>
</feature>
<keyword evidence="3 11" id="KW-0813">Transport</keyword>
<proteinExistence type="inferred from homology"/>
<sequence length="231" mass="25271">MEGFGPKIIFEVGGIIISETVVVTWIIMAIFAITSILITRNFEKIPKGMQNVVEMLVDTMNKFTMQTMGEKRRSFAPYMGTIFLFLLVGNLIGLVGLRPPTADLNTTFALSILTFIIIHYNSVKTSGIGGKIKGYFEPLPFLFPINVLGDVATPISLAFRLFGNVVGGLVIMSLLYSALGSLSGMIGLQSIPIFQAGIPLVFHAYFDVFSGVLQSFIFVMLSMVYISNAMD</sequence>
<evidence type="ECO:0000313" key="13">
    <source>
        <dbReference type="EMBL" id="ABW20097.1"/>
    </source>
</evidence>
<gene>
    <name evidence="11" type="primary">atpB</name>
    <name evidence="13" type="ordered locus">Clos_2566</name>
</gene>
<dbReference type="KEGG" id="aoe:Clos_2566"/>
<feature type="transmembrane region" description="Helical" evidence="11">
    <location>
        <begin position="200"/>
        <end position="226"/>
    </location>
</feature>
<evidence type="ECO:0000313" key="14">
    <source>
        <dbReference type="Proteomes" id="UP000000269"/>
    </source>
</evidence>
<comment type="similarity">
    <text evidence="2 11 12">Belongs to the ATPase A chain family.</text>
</comment>
<dbReference type="PANTHER" id="PTHR42823:SF3">
    <property type="entry name" value="ATP SYNTHASE SUBUNIT A, CHLOROPLASTIC"/>
    <property type="match status" value="1"/>
</dbReference>
<comment type="function">
    <text evidence="11 12">Key component of the proton channel; it plays a direct role in the translocation of protons across the membrane.</text>
</comment>
<evidence type="ECO:0000256" key="1">
    <source>
        <dbReference type="ARBA" id="ARBA00004141"/>
    </source>
</evidence>
<keyword evidence="11" id="KW-1003">Cell membrane</keyword>
<dbReference type="GO" id="GO:0046933">
    <property type="term" value="F:proton-transporting ATP synthase activity, rotational mechanism"/>
    <property type="evidence" value="ECO:0007669"/>
    <property type="project" value="UniProtKB-UniRule"/>
</dbReference>
<comment type="subcellular location">
    <subcellularLocation>
        <location evidence="11 12">Cell membrane</location>
        <topology evidence="11 12">Multi-pass membrane protein</topology>
    </subcellularLocation>
    <subcellularLocation>
        <location evidence="1">Membrane</location>
        <topology evidence="1">Multi-pass membrane protein</topology>
    </subcellularLocation>
</comment>
<feature type="transmembrane region" description="Helical" evidence="11">
    <location>
        <begin position="102"/>
        <end position="120"/>
    </location>
</feature>
<dbReference type="InterPro" id="IPR035908">
    <property type="entry name" value="F0_ATP_A_sf"/>
</dbReference>
<organism evidence="13 14">
    <name type="scientific">Alkaliphilus oremlandii (strain OhILAs)</name>
    <name type="common">Clostridium oremlandii (strain OhILAs)</name>
    <dbReference type="NCBI Taxonomy" id="350688"/>
    <lineage>
        <taxon>Bacteria</taxon>
        <taxon>Bacillati</taxon>
        <taxon>Bacillota</taxon>
        <taxon>Clostridia</taxon>
        <taxon>Peptostreptococcales</taxon>
        <taxon>Natronincolaceae</taxon>
        <taxon>Alkaliphilus</taxon>
    </lineage>
</organism>
<dbReference type="GO" id="GO:0045259">
    <property type="term" value="C:proton-transporting ATP synthase complex"/>
    <property type="evidence" value="ECO:0007669"/>
    <property type="project" value="UniProtKB-KW"/>
</dbReference>
<keyword evidence="7 11" id="KW-1133">Transmembrane helix</keyword>
<name>A8MJW5_ALKOO</name>
<feature type="transmembrane region" description="Helical" evidence="11">
    <location>
        <begin position="165"/>
        <end position="188"/>
    </location>
</feature>
<keyword evidence="5 11" id="KW-0812">Transmembrane</keyword>
<keyword evidence="4 11" id="KW-0138">CF(0)</keyword>
<dbReference type="AlphaFoldDB" id="A8MJW5"/>
<evidence type="ECO:0000256" key="8">
    <source>
        <dbReference type="ARBA" id="ARBA00023065"/>
    </source>
</evidence>
<dbReference type="HOGENOM" id="CLU_041018_2_0_9"/>
<dbReference type="GO" id="GO:0005886">
    <property type="term" value="C:plasma membrane"/>
    <property type="evidence" value="ECO:0007669"/>
    <property type="project" value="UniProtKB-SubCell"/>
</dbReference>
<dbReference type="STRING" id="350688.Clos_2566"/>
<keyword evidence="6 11" id="KW-0375">Hydrogen ion transport</keyword>
<evidence type="ECO:0000256" key="4">
    <source>
        <dbReference type="ARBA" id="ARBA00022547"/>
    </source>
</evidence>
<dbReference type="OrthoDB" id="9789241at2"/>
<feature type="transmembrane region" description="Helical" evidence="11">
    <location>
        <begin position="75"/>
        <end position="96"/>
    </location>
</feature>
<dbReference type="HAMAP" id="MF_01393">
    <property type="entry name" value="ATP_synth_a_bact"/>
    <property type="match status" value="1"/>
</dbReference>
<dbReference type="RefSeq" id="WP_012160404.1">
    <property type="nucleotide sequence ID" value="NC_009922.1"/>
</dbReference>
<comment type="subunit">
    <text evidence="11">F-type ATPases have 2 components, CF(1) - the catalytic core - and CF(0) - the membrane proton channel. CF(1) has five subunits: alpha(3), beta(3), gamma(1), delta(1), epsilon(1). CF(0) has three main subunits: a(1), b(2) and c(9-12). The alpha and beta chains form an alternating ring which encloses part of the gamma chain. CF(1) is attached to CF(0) by a central stalk formed by the gamma and epsilon chains, while a peripheral stalk is formed by the delta and b chains.</text>
</comment>
<dbReference type="NCBIfam" id="TIGR01131">
    <property type="entry name" value="ATP_synt_6_or_A"/>
    <property type="match status" value="1"/>
</dbReference>